<keyword evidence="4 6" id="KW-0472">Membrane</keyword>
<keyword evidence="2 6" id="KW-0812">Transmembrane</keyword>
<feature type="transmembrane region" description="Helical" evidence="6">
    <location>
        <begin position="286"/>
        <end position="305"/>
    </location>
</feature>
<feature type="transmembrane region" description="Helical" evidence="6">
    <location>
        <begin position="170"/>
        <end position="189"/>
    </location>
</feature>
<evidence type="ECO:0000259" key="7">
    <source>
        <dbReference type="Pfam" id="PF13515"/>
    </source>
</evidence>
<evidence type="ECO:0000313" key="8">
    <source>
        <dbReference type="EMBL" id="KAG9243090.1"/>
    </source>
</evidence>
<feature type="transmembrane region" description="Helical" evidence="6">
    <location>
        <begin position="69"/>
        <end position="91"/>
    </location>
</feature>
<dbReference type="Proteomes" id="UP000887226">
    <property type="component" value="Unassembled WGS sequence"/>
</dbReference>
<evidence type="ECO:0000256" key="3">
    <source>
        <dbReference type="ARBA" id="ARBA00022989"/>
    </source>
</evidence>
<dbReference type="OrthoDB" id="2306at2759"/>
<dbReference type="Pfam" id="PF13515">
    <property type="entry name" value="FUSC_2"/>
    <property type="match status" value="1"/>
</dbReference>
<feature type="transmembrane region" description="Helical" evidence="6">
    <location>
        <begin position="376"/>
        <end position="398"/>
    </location>
</feature>
<dbReference type="EMBL" id="MU254007">
    <property type="protein sequence ID" value="KAG9243090.1"/>
    <property type="molecule type" value="Genomic_DNA"/>
</dbReference>
<evidence type="ECO:0000313" key="9">
    <source>
        <dbReference type="Proteomes" id="UP000887226"/>
    </source>
</evidence>
<dbReference type="AlphaFoldDB" id="A0A9P8CDY5"/>
<reference evidence="8" key="1">
    <citation type="journal article" date="2021" name="IMA Fungus">
        <title>Genomic characterization of three marine fungi, including Emericellopsis atlantica sp. nov. with signatures of a generalist lifestyle and marine biomass degradation.</title>
        <authorList>
            <person name="Hagestad O.C."/>
            <person name="Hou L."/>
            <person name="Andersen J.H."/>
            <person name="Hansen E.H."/>
            <person name="Altermark B."/>
            <person name="Li C."/>
            <person name="Kuhnert E."/>
            <person name="Cox R.J."/>
            <person name="Crous P.W."/>
            <person name="Spatafora J.W."/>
            <person name="Lail K."/>
            <person name="Amirebrahimi M."/>
            <person name="Lipzen A."/>
            <person name="Pangilinan J."/>
            <person name="Andreopoulos W."/>
            <person name="Hayes R.D."/>
            <person name="Ng V."/>
            <person name="Grigoriev I.V."/>
            <person name="Jackson S.A."/>
            <person name="Sutton T.D.S."/>
            <person name="Dobson A.D.W."/>
            <person name="Rama T."/>
        </authorList>
    </citation>
    <scope>NUCLEOTIDE SEQUENCE</scope>
    <source>
        <strain evidence="8">TRa3180A</strain>
    </source>
</reference>
<organism evidence="8 9">
    <name type="scientific">Calycina marina</name>
    <dbReference type="NCBI Taxonomy" id="1763456"/>
    <lineage>
        <taxon>Eukaryota</taxon>
        <taxon>Fungi</taxon>
        <taxon>Dikarya</taxon>
        <taxon>Ascomycota</taxon>
        <taxon>Pezizomycotina</taxon>
        <taxon>Leotiomycetes</taxon>
        <taxon>Helotiales</taxon>
        <taxon>Pezizellaceae</taxon>
        <taxon>Calycina</taxon>
    </lineage>
</organism>
<evidence type="ECO:0000256" key="4">
    <source>
        <dbReference type="ARBA" id="ARBA00023136"/>
    </source>
</evidence>
<feature type="region of interest" description="Disordered" evidence="5">
    <location>
        <begin position="191"/>
        <end position="224"/>
    </location>
</feature>
<feature type="transmembrane region" description="Helical" evidence="6">
    <location>
        <begin position="103"/>
        <end position="123"/>
    </location>
</feature>
<feature type="domain" description="Integral membrane bound transporter" evidence="7">
    <location>
        <begin position="258"/>
        <end position="393"/>
    </location>
</feature>
<comment type="subcellular location">
    <subcellularLocation>
        <location evidence="1">Membrane</location>
        <topology evidence="1">Multi-pass membrane protein</topology>
    </subcellularLocation>
</comment>
<gene>
    <name evidence="8" type="ORF">BJ878DRAFT_481428</name>
</gene>
<dbReference type="PANTHER" id="PTHR47804">
    <property type="entry name" value="60S RIBOSOMAL PROTEIN L19"/>
    <property type="match status" value="1"/>
</dbReference>
<proteinExistence type="predicted"/>
<feature type="transmembrane region" description="Helical" evidence="6">
    <location>
        <begin position="311"/>
        <end position="329"/>
    </location>
</feature>
<dbReference type="PANTHER" id="PTHR47804:SF1">
    <property type="entry name" value="DUF2421 DOMAIN-CONTAINING PROTEIN"/>
    <property type="match status" value="1"/>
</dbReference>
<evidence type="ECO:0000256" key="1">
    <source>
        <dbReference type="ARBA" id="ARBA00004141"/>
    </source>
</evidence>
<dbReference type="GO" id="GO:0016020">
    <property type="term" value="C:membrane"/>
    <property type="evidence" value="ECO:0007669"/>
    <property type="project" value="UniProtKB-SubCell"/>
</dbReference>
<keyword evidence="9" id="KW-1185">Reference proteome</keyword>
<evidence type="ECO:0000256" key="2">
    <source>
        <dbReference type="ARBA" id="ARBA00022692"/>
    </source>
</evidence>
<evidence type="ECO:0000256" key="5">
    <source>
        <dbReference type="SAM" id="MobiDB-lite"/>
    </source>
</evidence>
<feature type="transmembrane region" description="Helical" evidence="6">
    <location>
        <begin position="234"/>
        <end position="251"/>
    </location>
</feature>
<dbReference type="InterPro" id="IPR049453">
    <property type="entry name" value="Memb_transporter_dom"/>
</dbReference>
<comment type="caution">
    <text evidence="8">The sequence shown here is derived from an EMBL/GenBank/DDBJ whole genome shotgun (WGS) entry which is preliminary data.</text>
</comment>
<name>A0A9P8CDY5_9HELO</name>
<accession>A0A9P8CDY5</accession>
<evidence type="ECO:0000256" key="6">
    <source>
        <dbReference type="SAM" id="Phobius"/>
    </source>
</evidence>
<dbReference type="InterPro" id="IPR052430">
    <property type="entry name" value="IVT-Associated"/>
</dbReference>
<sequence>MCLGIPSGVTLYIRALLSSDPRRARCTLLLSQAIRNLEITANFSQGKHLVATAVVYFHPARSAESMRKAVICGVLAWLYSAFISISSMWISVLFDTQLDVPKVGHAIIVVVFCGGGLGFIGFVKEKMKDPLVGVSCSLTSIAIITVLTKENAIIDGVFTNDKVVQVMKEVAIGAMISLSINYLALAAQLPKPKPPPHDHAPPELASESEQDPELQPLLGKPPKPRFYKRDDVRYGMKVGIGAALWAMFAFIPETRPTYQHWRGEWGLVSYMLVCSNSISASRDVGLQRLVGTLLGAALSVVAWYISGGEPISLASLGCVAVTFCFWIMLKKNLPPFGRFTVLTYNVSVLYAYSLSIRDSQDDEDEGGVNPDILSIVYHRCIIVGGGCIWGILITNLIFAKD</sequence>
<keyword evidence="3 6" id="KW-1133">Transmembrane helix</keyword>
<feature type="transmembrane region" description="Helical" evidence="6">
    <location>
        <begin position="130"/>
        <end position="148"/>
    </location>
</feature>
<protein>
    <submittedName>
        <fullName evidence="8">Fusaric acid resistance protein-like-domain-containing protein</fullName>
    </submittedName>
</protein>